<gene>
    <name evidence="3" type="ORF">SYNPS1DRAFT_20636</name>
</gene>
<evidence type="ECO:0000313" key="4">
    <source>
        <dbReference type="Proteomes" id="UP000278143"/>
    </source>
</evidence>
<feature type="transmembrane region" description="Helical" evidence="2">
    <location>
        <begin position="112"/>
        <end position="133"/>
    </location>
</feature>
<evidence type="ECO:0000256" key="2">
    <source>
        <dbReference type="SAM" id="Phobius"/>
    </source>
</evidence>
<keyword evidence="2" id="KW-0812">Transmembrane</keyword>
<dbReference type="AlphaFoldDB" id="A0A4P9Z719"/>
<feature type="transmembrane region" description="Helical" evidence="2">
    <location>
        <begin position="241"/>
        <end position="262"/>
    </location>
</feature>
<dbReference type="Proteomes" id="UP000278143">
    <property type="component" value="Unassembled WGS sequence"/>
</dbReference>
<dbReference type="EMBL" id="KZ989128">
    <property type="protein sequence ID" value="RKP27982.1"/>
    <property type="molecule type" value="Genomic_DNA"/>
</dbReference>
<feature type="transmembrane region" description="Helical" evidence="2">
    <location>
        <begin position="69"/>
        <end position="92"/>
    </location>
</feature>
<keyword evidence="2" id="KW-1133">Transmembrane helix</keyword>
<keyword evidence="2" id="KW-0472">Membrane</keyword>
<sequence>MRLSDHPSHEAVCEPYVNIYDCIGGTPAFYTSLVSILASSITIVYGIWIYTYRRRHGICSLVFRRVDYYWLPVPMESYLVSCMVTAALRLTIYSMIIADWPANWVFRTSANGFIWFASFCTVILLTTGIIGHIPPIFSRRRSYHDYDAITPTTSMHTGAAAAAVAETAPDGQRAMDMPQTHSRIVQAFCYVMSSMMLVMCAISGYYYNGFYRIIQAYAQRSQTSSTTKKEEIAAVWRFRRVFMVLLAFVGVAFFSLVIYGVFIMHSREFSTTTAIWLANALFLSQYGLAYPFMEGVVLHTIHKSSEGAEPAHRQPHQHPASVEDHAA</sequence>
<protein>
    <recommendedName>
        <fullName evidence="5">G-protein coupled receptors family 1 profile domain-containing protein</fullName>
    </recommendedName>
</protein>
<feature type="transmembrane region" description="Helical" evidence="2">
    <location>
        <begin position="28"/>
        <end position="48"/>
    </location>
</feature>
<reference evidence="4" key="1">
    <citation type="journal article" date="2018" name="Nat. Microbiol.">
        <title>Leveraging single-cell genomics to expand the fungal tree of life.</title>
        <authorList>
            <person name="Ahrendt S.R."/>
            <person name="Quandt C.A."/>
            <person name="Ciobanu D."/>
            <person name="Clum A."/>
            <person name="Salamov A."/>
            <person name="Andreopoulos B."/>
            <person name="Cheng J.F."/>
            <person name="Woyke T."/>
            <person name="Pelin A."/>
            <person name="Henrissat B."/>
            <person name="Reynolds N.K."/>
            <person name="Benny G.L."/>
            <person name="Smith M.E."/>
            <person name="James T.Y."/>
            <person name="Grigoriev I.V."/>
        </authorList>
    </citation>
    <scope>NUCLEOTIDE SEQUENCE [LARGE SCALE GENOMIC DNA]</scope>
    <source>
        <strain evidence="4">Benny S71-1</strain>
    </source>
</reference>
<proteinExistence type="predicted"/>
<evidence type="ECO:0008006" key="5">
    <source>
        <dbReference type="Google" id="ProtNLM"/>
    </source>
</evidence>
<feature type="region of interest" description="Disordered" evidence="1">
    <location>
        <begin position="307"/>
        <end position="327"/>
    </location>
</feature>
<name>A0A4P9Z719_9FUNG</name>
<evidence type="ECO:0000256" key="1">
    <source>
        <dbReference type="SAM" id="MobiDB-lite"/>
    </source>
</evidence>
<feature type="transmembrane region" description="Helical" evidence="2">
    <location>
        <begin position="187"/>
        <end position="207"/>
    </location>
</feature>
<organism evidence="3 4">
    <name type="scientific">Syncephalis pseudoplumigaleata</name>
    <dbReference type="NCBI Taxonomy" id="1712513"/>
    <lineage>
        <taxon>Eukaryota</taxon>
        <taxon>Fungi</taxon>
        <taxon>Fungi incertae sedis</taxon>
        <taxon>Zoopagomycota</taxon>
        <taxon>Zoopagomycotina</taxon>
        <taxon>Zoopagomycetes</taxon>
        <taxon>Zoopagales</taxon>
        <taxon>Piptocephalidaceae</taxon>
        <taxon>Syncephalis</taxon>
    </lineage>
</organism>
<evidence type="ECO:0000313" key="3">
    <source>
        <dbReference type="EMBL" id="RKP27982.1"/>
    </source>
</evidence>
<accession>A0A4P9Z719</accession>
<keyword evidence="4" id="KW-1185">Reference proteome</keyword>
<dbReference type="OrthoDB" id="10465154at2759"/>
<feature type="transmembrane region" description="Helical" evidence="2">
    <location>
        <begin position="274"/>
        <end position="293"/>
    </location>
</feature>